<reference evidence="10 11" key="1">
    <citation type="journal article" date="2014" name="Genome Announc.">
        <title>Complete Genome Sequence of Amino Acid-Utilizing Eubacterium acidaminophilum al-2 (DSM 3953).</title>
        <authorList>
            <person name="Poehlein A."/>
            <person name="Andreesen J.R."/>
            <person name="Daniel R."/>
        </authorList>
    </citation>
    <scope>NUCLEOTIDE SEQUENCE [LARGE SCALE GENOMIC DNA]</scope>
    <source>
        <strain evidence="10 11">DSM 3953</strain>
    </source>
</reference>
<keyword evidence="8 9" id="KW-0862">Zinc</keyword>
<dbReference type="EMBL" id="CP007452">
    <property type="protein sequence ID" value="AHM56724.1"/>
    <property type="molecule type" value="Genomic_DNA"/>
</dbReference>
<evidence type="ECO:0000256" key="9">
    <source>
        <dbReference type="HAMAP-Rule" id="MF_00009"/>
    </source>
</evidence>
<dbReference type="Pfam" id="PF02130">
    <property type="entry name" value="YbeY"/>
    <property type="match status" value="1"/>
</dbReference>
<keyword evidence="7 9" id="KW-0378">Hydrolase</keyword>
<dbReference type="PANTHER" id="PTHR46986">
    <property type="entry name" value="ENDORIBONUCLEASE YBEY, CHLOROPLASTIC"/>
    <property type="match status" value="1"/>
</dbReference>
<keyword evidence="9" id="KW-0963">Cytoplasm</keyword>
<dbReference type="HOGENOM" id="CLU_106710_3_0_9"/>
<evidence type="ECO:0000256" key="2">
    <source>
        <dbReference type="ARBA" id="ARBA00022517"/>
    </source>
</evidence>
<dbReference type="PANTHER" id="PTHR46986:SF1">
    <property type="entry name" value="ENDORIBONUCLEASE YBEY, CHLOROPLASTIC"/>
    <property type="match status" value="1"/>
</dbReference>
<dbReference type="EC" id="3.1.-.-" evidence="9"/>
<evidence type="ECO:0000256" key="3">
    <source>
        <dbReference type="ARBA" id="ARBA00022552"/>
    </source>
</evidence>
<protein>
    <recommendedName>
        <fullName evidence="9">Endoribonuclease YbeY</fullName>
        <ecNumber evidence="9">3.1.-.-</ecNumber>
    </recommendedName>
</protein>
<keyword evidence="2 9" id="KW-0690">Ribosome biogenesis</keyword>
<comment type="cofactor">
    <cofactor evidence="9">
        <name>Zn(2+)</name>
        <dbReference type="ChEBI" id="CHEBI:29105"/>
    </cofactor>
    <text evidence="9">Binds 1 zinc ion.</text>
</comment>
<dbReference type="GO" id="GO:0004222">
    <property type="term" value="F:metalloendopeptidase activity"/>
    <property type="evidence" value="ECO:0007669"/>
    <property type="project" value="InterPro"/>
</dbReference>
<dbReference type="InterPro" id="IPR023091">
    <property type="entry name" value="MetalPrtase_cat_dom_sf_prd"/>
</dbReference>
<keyword evidence="4 9" id="KW-0540">Nuclease</keyword>
<sequence>MNIEITNAQDKVKFEEDLKGKIRSVVEESLKHEGWGTHYEVSILFVDNEEIKRLNSEFRGIDRPTDVLSFPLIGKDEKDEFLEDNLLGDIVISLERALEQSREYGHSFEREIAFLVCHSMFHLMGYDHDNDERAKEMRGKEEMVLSSLGIVREMNEK</sequence>
<dbReference type="NCBIfam" id="TIGR00043">
    <property type="entry name" value="rRNA maturation RNase YbeY"/>
    <property type="match status" value="1"/>
</dbReference>
<keyword evidence="11" id="KW-1185">Reference proteome</keyword>
<keyword evidence="3 9" id="KW-0698">rRNA processing</keyword>
<evidence type="ECO:0000313" key="10">
    <source>
        <dbReference type="EMBL" id="AHM56724.1"/>
    </source>
</evidence>
<feature type="binding site" evidence="9">
    <location>
        <position position="122"/>
    </location>
    <ligand>
        <name>Zn(2+)</name>
        <dbReference type="ChEBI" id="CHEBI:29105"/>
        <note>catalytic</note>
    </ligand>
</feature>
<evidence type="ECO:0000256" key="8">
    <source>
        <dbReference type="ARBA" id="ARBA00022833"/>
    </source>
</evidence>
<dbReference type="GO" id="GO:0004521">
    <property type="term" value="F:RNA endonuclease activity"/>
    <property type="evidence" value="ECO:0007669"/>
    <property type="project" value="UniProtKB-UniRule"/>
</dbReference>
<dbReference type="RefSeq" id="WP_025435708.1">
    <property type="nucleotide sequence ID" value="NZ_CP007452.1"/>
</dbReference>
<keyword evidence="6 9" id="KW-0255">Endonuclease</keyword>
<evidence type="ECO:0000256" key="4">
    <source>
        <dbReference type="ARBA" id="ARBA00022722"/>
    </source>
</evidence>
<evidence type="ECO:0000256" key="1">
    <source>
        <dbReference type="ARBA" id="ARBA00010875"/>
    </source>
</evidence>
<dbReference type="GO" id="GO:0008270">
    <property type="term" value="F:zinc ion binding"/>
    <property type="evidence" value="ECO:0007669"/>
    <property type="project" value="UniProtKB-UniRule"/>
</dbReference>
<dbReference type="PATRIC" id="fig|1286171.3.peg.1380"/>
<dbReference type="Proteomes" id="UP000019591">
    <property type="component" value="Chromosome"/>
</dbReference>
<comment type="subcellular location">
    <subcellularLocation>
        <location evidence="9">Cytoplasm</location>
    </subcellularLocation>
</comment>
<dbReference type="AlphaFoldDB" id="W8T4P3"/>
<dbReference type="OrthoDB" id="9807740at2"/>
<feature type="binding site" evidence="9">
    <location>
        <position position="118"/>
    </location>
    <ligand>
        <name>Zn(2+)</name>
        <dbReference type="ChEBI" id="CHEBI:29105"/>
        <note>catalytic</note>
    </ligand>
</feature>
<dbReference type="Gene3D" id="3.40.390.30">
    <property type="entry name" value="Metalloproteases ('zincins'), catalytic domain"/>
    <property type="match status" value="1"/>
</dbReference>
<dbReference type="STRING" id="1286171.EAL2_c14290"/>
<evidence type="ECO:0000256" key="7">
    <source>
        <dbReference type="ARBA" id="ARBA00022801"/>
    </source>
</evidence>
<evidence type="ECO:0000256" key="6">
    <source>
        <dbReference type="ARBA" id="ARBA00022759"/>
    </source>
</evidence>
<dbReference type="GO" id="GO:0006364">
    <property type="term" value="P:rRNA processing"/>
    <property type="evidence" value="ECO:0007669"/>
    <property type="project" value="UniProtKB-UniRule"/>
</dbReference>
<dbReference type="SUPFAM" id="SSF55486">
    <property type="entry name" value="Metalloproteases ('zincins'), catalytic domain"/>
    <property type="match status" value="1"/>
</dbReference>
<feature type="binding site" evidence="9">
    <location>
        <position position="128"/>
    </location>
    <ligand>
        <name>Zn(2+)</name>
        <dbReference type="ChEBI" id="CHEBI:29105"/>
        <note>catalytic</note>
    </ligand>
</feature>
<comment type="function">
    <text evidence="9">Single strand-specific metallo-endoribonuclease involved in late-stage 70S ribosome quality control and in maturation of the 3' terminus of the 16S rRNA.</text>
</comment>
<name>W8T4P3_PEPAC</name>
<dbReference type="GO" id="GO:0005737">
    <property type="term" value="C:cytoplasm"/>
    <property type="evidence" value="ECO:0007669"/>
    <property type="project" value="UniProtKB-SubCell"/>
</dbReference>
<evidence type="ECO:0000256" key="5">
    <source>
        <dbReference type="ARBA" id="ARBA00022723"/>
    </source>
</evidence>
<gene>
    <name evidence="9" type="primary">ybeY</name>
    <name evidence="10" type="ORF">EAL2_c14290</name>
</gene>
<organism evidence="10 11">
    <name type="scientific">Peptoclostridium acidaminophilum DSM 3953</name>
    <dbReference type="NCBI Taxonomy" id="1286171"/>
    <lineage>
        <taxon>Bacteria</taxon>
        <taxon>Bacillati</taxon>
        <taxon>Bacillota</taxon>
        <taxon>Clostridia</taxon>
        <taxon>Peptostreptococcales</taxon>
        <taxon>Peptoclostridiaceae</taxon>
        <taxon>Peptoclostridium</taxon>
    </lineage>
</organism>
<dbReference type="KEGG" id="eac:EAL2_c14290"/>
<dbReference type="eggNOG" id="COG0319">
    <property type="taxonomic scope" value="Bacteria"/>
</dbReference>
<dbReference type="HAMAP" id="MF_00009">
    <property type="entry name" value="Endoribonucl_YbeY"/>
    <property type="match status" value="1"/>
</dbReference>
<accession>W8T4P3</accession>
<dbReference type="InterPro" id="IPR002036">
    <property type="entry name" value="YbeY"/>
</dbReference>
<comment type="similarity">
    <text evidence="1 9">Belongs to the endoribonuclease YbeY family.</text>
</comment>
<evidence type="ECO:0000313" key="11">
    <source>
        <dbReference type="Proteomes" id="UP000019591"/>
    </source>
</evidence>
<proteinExistence type="inferred from homology"/>
<keyword evidence="5 9" id="KW-0479">Metal-binding</keyword>